<dbReference type="AlphaFoldDB" id="A0A8X8X3W2"/>
<reference evidence="2" key="1">
    <citation type="submission" date="2018-01" db="EMBL/GenBank/DDBJ databases">
        <authorList>
            <person name="Mao J.F."/>
        </authorList>
    </citation>
    <scope>NUCLEOTIDE SEQUENCE</scope>
    <source>
        <strain evidence="2">Huo1</strain>
        <tissue evidence="2">Leaf</tissue>
    </source>
</reference>
<proteinExistence type="predicted"/>
<name>A0A8X8X3W2_SALSN</name>
<comment type="caution">
    <text evidence="2">The sequence shown here is derived from an EMBL/GenBank/DDBJ whole genome shotgun (WGS) entry which is preliminary data.</text>
</comment>
<dbReference type="Proteomes" id="UP000298416">
    <property type="component" value="Unassembled WGS sequence"/>
</dbReference>
<reference evidence="2" key="2">
    <citation type="submission" date="2020-08" db="EMBL/GenBank/DDBJ databases">
        <title>Plant Genome Project.</title>
        <authorList>
            <person name="Zhang R.-G."/>
        </authorList>
    </citation>
    <scope>NUCLEOTIDE SEQUENCE</scope>
    <source>
        <strain evidence="2">Huo1</strain>
        <tissue evidence="2">Leaf</tissue>
    </source>
</reference>
<keyword evidence="3" id="KW-1185">Reference proteome</keyword>
<feature type="region of interest" description="Disordered" evidence="1">
    <location>
        <begin position="28"/>
        <end position="81"/>
    </location>
</feature>
<evidence type="ECO:0000313" key="3">
    <source>
        <dbReference type="Proteomes" id="UP000298416"/>
    </source>
</evidence>
<organism evidence="2">
    <name type="scientific">Salvia splendens</name>
    <name type="common">Scarlet sage</name>
    <dbReference type="NCBI Taxonomy" id="180675"/>
    <lineage>
        <taxon>Eukaryota</taxon>
        <taxon>Viridiplantae</taxon>
        <taxon>Streptophyta</taxon>
        <taxon>Embryophyta</taxon>
        <taxon>Tracheophyta</taxon>
        <taxon>Spermatophyta</taxon>
        <taxon>Magnoliopsida</taxon>
        <taxon>eudicotyledons</taxon>
        <taxon>Gunneridae</taxon>
        <taxon>Pentapetalae</taxon>
        <taxon>asterids</taxon>
        <taxon>lamiids</taxon>
        <taxon>Lamiales</taxon>
        <taxon>Lamiaceae</taxon>
        <taxon>Nepetoideae</taxon>
        <taxon>Mentheae</taxon>
        <taxon>Salviinae</taxon>
        <taxon>Salvia</taxon>
        <taxon>Salvia subgen. Calosphace</taxon>
        <taxon>core Calosphace</taxon>
    </lineage>
</organism>
<feature type="compositionally biased region" description="Polar residues" evidence="1">
    <location>
        <begin position="45"/>
        <end position="54"/>
    </location>
</feature>
<evidence type="ECO:0000256" key="1">
    <source>
        <dbReference type="SAM" id="MobiDB-lite"/>
    </source>
</evidence>
<sequence length="140" mass="15160">MGDSDDQSVFWNDSEAYFLTHDFQTANHDGFSGDDSSGSKRILLSSGSENNHQVLSSSSSSFLESAESSSQSSPLGLTLSKTPSSLNLVQISLKKGKRPVSGKDMPRRRVEEYVSPEKLMASNFPAMHLQIGCIAGSIRN</sequence>
<feature type="compositionally biased region" description="Low complexity" evidence="1">
    <location>
        <begin position="55"/>
        <end position="80"/>
    </location>
</feature>
<dbReference type="EMBL" id="PNBA02000012">
    <property type="protein sequence ID" value="KAG6406283.1"/>
    <property type="molecule type" value="Genomic_DNA"/>
</dbReference>
<gene>
    <name evidence="2" type="ORF">SASPL_133883</name>
</gene>
<evidence type="ECO:0000313" key="2">
    <source>
        <dbReference type="EMBL" id="KAG6406283.1"/>
    </source>
</evidence>
<accession>A0A8X8X3W2</accession>
<protein>
    <submittedName>
        <fullName evidence="2">Uncharacterized protein</fullName>
    </submittedName>
</protein>